<evidence type="ECO:0000313" key="2">
    <source>
        <dbReference type="EMBL" id="QOY91545.1"/>
    </source>
</evidence>
<dbReference type="EMBL" id="CP063849">
    <property type="protein sequence ID" value="QOY91545.1"/>
    <property type="molecule type" value="Genomic_DNA"/>
</dbReference>
<dbReference type="InterPro" id="IPR004013">
    <property type="entry name" value="PHP_dom"/>
</dbReference>
<dbReference type="RefSeq" id="WP_194453199.1">
    <property type="nucleotide sequence ID" value="NZ_CP063849.1"/>
</dbReference>
<dbReference type="Gene3D" id="3.20.20.140">
    <property type="entry name" value="Metal-dependent hydrolases"/>
    <property type="match status" value="1"/>
</dbReference>
<dbReference type="InterPro" id="IPR052018">
    <property type="entry name" value="PHP_domain"/>
</dbReference>
<dbReference type="SUPFAM" id="SSF89550">
    <property type="entry name" value="PHP domain-like"/>
    <property type="match status" value="1"/>
</dbReference>
<dbReference type="InterPro" id="IPR016195">
    <property type="entry name" value="Pol/histidinol_Pase-like"/>
</dbReference>
<dbReference type="CDD" id="cd07438">
    <property type="entry name" value="PHP_HisPPase_AMP"/>
    <property type="match status" value="1"/>
</dbReference>
<dbReference type="Gene3D" id="1.10.150.650">
    <property type="match status" value="1"/>
</dbReference>
<dbReference type="PANTHER" id="PTHR42924:SF3">
    <property type="entry name" value="POLYMERASE_HISTIDINOL PHOSPHATASE N-TERMINAL DOMAIN-CONTAINING PROTEIN"/>
    <property type="match status" value="1"/>
</dbReference>
<organism evidence="2 3">
    <name type="scientific">Paludibaculum fermentans</name>
    <dbReference type="NCBI Taxonomy" id="1473598"/>
    <lineage>
        <taxon>Bacteria</taxon>
        <taxon>Pseudomonadati</taxon>
        <taxon>Acidobacteriota</taxon>
        <taxon>Terriglobia</taxon>
        <taxon>Bryobacterales</taxon>
        <taxon>Bryobacteraceae</taxon>
        <taxon>Paludibaculum</taxon>
    </lineage>
</organism>
<proteinExistence type="predicted"/>
<feature type="domain" description="Polymerase/histidinol phosphatase N-terminal" evidence="1">
    <location>
        <begin position="2"/>
        <end position="67"/>
    </location>
</feature>
<keyword evidence="3" id="KW-1185">Reference proteome</keyword>
<dbReference type="AlphaFoldDB" id="A0A7S7NXE4"/>
<gene>
    <name evidence="2" type="ORF">IRI77_16840</name>
</gene>
<evidence type="ECO:0000259" key="1">
    <source>
        <dbReference type="SMART" id="SM00481"/>
    </source>
</evidence>
<dbReference type="GO" id="GO:0004534">
    <property type="term" value="F:5'-3' RNA exonuclease activity"/>
    <property type="evidence" value="ECO:0007669"/>
    <property type="project" value="TreeGrafter"/>
</dbReference>
<dbReference type="Proteomes" id="UP000593892">
    <property type="component" value="Chromosome"/>
</dbReference>
<accession>A0A7S7NXE4</accession>
<evidence type="ECO:0000313" key="3">
    <source>
        <dbReference type="Proteomes" id="UP000593892"/>
    </source>
</evidence>
<name>A0A7S7NXE4_PALFE</name>
<dbReference type="PANTHER" id="PTHR42924">
    <property type="entry name" value="EXONUCLEASE"/>
    <property type="match status" value="1"/>
</dbReference>
<reference evidence="2 3" key="1">
    <citation type="submission" date="2020-10" db="EMBL/GenBank/DDBJ databases">
        <title>Complete genome sequence of Paludibaculum fermentans P105T, a facultatively anaerobic acidobacterium capable of dissimilatory Fe(III) reduction.</title>
        <authorList>
            <person name="Dedysh S.N."/>
            <person name="Beletsky A.V."/>
            <person name="Kulichevskaya I.S."/>
            <person name="Mardanov A.V."/>
            <person name="Ravin N.V."/>
        </authorList>
    </citation>
    <scope>NUCLEOTIDE SEQUENCE [LARGE SCALE GENOMIC DNA]</scope>
    <source>
        <strain evidence="2 3">P105</strain>
    </source>
</reference>
<dbReference type="InterPro" id="IPR003141">
    <property type="entry name" value="Pol/His_phosphatase_N"/>
</dbReference>
<dbReference type="GO" id="GO:0035312">
    <property type="term" value="F:5'-3' DNA exonuclease activity"/>
    <property type="evidence" value="ECO:0007669"/>
    <property type="project" value="TreeGrafter"/>
</dbReference>
<protein>
    <submittedName>
        <fullName evidence="2">PHP domain-containing protein</fullName>
    </submittedName>
</protein>
<dbReference type="KEGG" id="pfer:IRI77_16840"/>
<dbReference type="Pfam" id="PF02811">
    <property type="entry name" value="PHP"/>
    <property type="match status" value="1"/>
</dbReference>
<dbReference type="SMART" id="SM00481">
    <property type="entry name" value="POLIIIAc"/>
    <property type="match status" value="1"/>
</dbReference>
<sequence length="287" mass="31438">MIDLHTHTAASDGTDTPAQIIDHAVALGLEALAITDHDTFRGSDEAVPLAAAKGLRFVRGLELSTRQPDEANPASRSVHVLGYFFGEPSPEFRAWLETLRAARKERNCAMAAKLTALGMPVTVEEAEAHGRNITGRPHFARVLRDKGFISSIEEAFQCYLGETGVAYVERQDPSSEEGIQRIVEGGGLASLAHPFRLNKTDPMEEEALIRRFADAGLGAIEVWHSDHDQSTRDRYIHLARKYGLGMSGGSDYHGDNKPHVLLGRGRNGVNRVPLALLDDLCRRAANR</sequence>